<comment type="caution">
    <text evidence="2">The sequence shown here is derived from an EMBL/GenBank/DDBJ whole genome shotgun (WGS) entry which is preliminary data.</text>
</comment>
<feature type="compositionally biased region" description="Basic residues" evidence="1">
    <location>
        <begin position="165"/>
        <end position="174"/>
    </location>
</feature>
<organism evidence="2 3">
    <name type="scientific">Penaeus vannamei</name>
    <name type="common">Whiteleg shrimp</name>
    <name type="synonym">Litopenaeus vannamei</name>
    <dbReference type="NCBI Taxonomy" id="6689"/>
    <lineage>
        <taxon>Eukaryota</taxon>
        <taxon>Metazoa</taxon>
        <taxon>Ecdysozoa</taxon>
        <taxon>Arthropoda</taxon>
        <taxon>Crustacea</taxon>
        <taxon>Multicrustacea</taxon>
        <taxon>Malacostraca</taxon>
        <taxon>Eumalacostraca</taxon>
        <taxon>Eucarida</taxon>
        <taxon>Decapoda</taxon>
        <taxon>Dendrobranchiata</taxon>
        <taxon>Penaeoidea</taxon>
        <taxon>Penaeidae</taxon>
        <taxon>Penaeus</taxon>
    </lineage>
</organism>
<feature type="compositionally biased region" description="Basic and acidic residues" evidence="1">
    <location>
        <begin position="233"/>
        <end position="251"/>
    </location>
</feature>
<name>A0A3R7SKV2_PENVA</name>
<dbReference type="AlphaFoldDB" id="A0A3R7SKV2"/>
<feature type="compositionally biased region" description="Basic and acidic residues" evidence="1">
    <location>
        <begin position="139"/>
        <end position="148"/>
    </location>
</feature>
<feature type="compositionally biased region" description="Basic and acidic residues" evidence="1">
    <location>
        <begin position="203"/>
        <end position="212"/>
    </location>
</feature>
<feature type="compositionally biased region" description="Low complexity" evidence="1">
    <location>
        <begin position="152"/>
        <end position="161"/>
    </location>
</feature>
<dbReference type="SMART" id="SM00384">
    <property type="entry name" value="AT_hook"/>
    <property type="match status" value="10"/>
</dbReference>
<gene>
    <name evidence="2" type="ORF">C7M84_016960</name>
</gene>
<proteinExistence type="predicted"/>
<reference evidence="2 3" key="2">
    <citation type="submission" date="2019-01" db="EMBL/GenBank/DDBJ databases">
        <title>The decoding of complex shrimp genome reveals the adaptation for benthos swimmer, frequently molting mechanism and breeding impact on genome.</title>
        <authorList>
            <person name="Sun Y."/>
            <person name="Gao Y."/>
            <person name="Yu Y."/>
        </authorList>
    </citation>
    <scope>NUCLEOTIDE SEQUENCE [LARGE SCALE GENOMIC DNA]</scope>
    <source>
        <tissue evidence="2">Muscle</tissue>
    </source>
</reference>
<dbReference type="Proteomes" id="UP000283509">
    <property type="component" value="Unassembled WGS sequence"/>
</dbReference>
<feature type="compositionally biased region" description="Basic and acidic residues" evidence="1">
    <location>
        <begin position="501"/>
        <end position="519"/>
    </location>
</feature>
<evidence type="ECO:0000313" key="3">
    <source>
        <dbReference type="Proteomes" id="UP000283509"/>
    </source>
</evidence>
<feature type="compositionally biased region" description="Basic residues" evidence="1">
    <location>
        <begin position="310"/>
        <end position="319"/>
    </location>
</feature>
<feature type="region of interest" description="Disordered" evidence="1">
    <location>
        <begin position="610"/>
        <end position="631"/>
    </location>
</feature>
<feature type="compositionally biased region" description="Basic and acidic residues" evidence="1">
    <location>
        <begin position="370"/>
        <end position="381"/>
    </location>
</feature>
<feature type="region of interest" description="Disordered" evidence="1">
    <location>
        <begin position="51"/>
        <end position="519"/>
    </location>
</feature>
<evidence type="ECO:0000256" key="1">
    <source>
        <dbReference type="SAM" id="MobiDB-lite"/>
    </source>
</evidence>
<feature type="compositionally biased region" description="Basic and acidic residues" evidence="1">
    <location>
        <begin position="121"/>
        <end position="130"/>
    </location>
</feature>
<feature type="compositionally biased region" description="Basic residues" evidence="1">
    <location>
        <begin position="252"/>
        <end position="261"/>
    </location>
</feature>
<dbReference type="GO" id="GO:0003677">
    <property type="term" value="F:DNA binding"/>
    <property type="evidence" value="ECO:0007669"/>
    <property type="project" value="InterPro"/>
</dbReference>
<feature type="compositionally biased region" description="Polar residues" evidence="1">
    <location>
        <begin position="610"/>
        <end position="627"/>
    </location>
</feature>
<feature type="compositionally biased region" description="Basic and acidic residues" evidence="1">
    <location>
        <begin position="55"/>
        <end position="76"/>
    </location>
</feature>
<sequence length="706" mass="79636">MKSNHDAECPLEQFLQGKWLVDCRFPLIPASELLQHGPKKRTRVTVDWDEEDEILEKNHKMEKEEEEKERPVDSKKNARVPKVIIKYQEKHAAESLRVRGEDNKHTGNKGSEANPTLVLKLTKESKENTKGRPKVLKRKSIDQEEISPKKTSGSSSSSSESLGHTIKRGKPRKSTKSDEDGGESTVSESLDRTVKQKGRPRKSSKDNEERGETIAFETVYDCVKRRGRARKSTKSEEDGRESTASESLDHTVKKRGRPRKNTKSEEDGEETTASESLDHTVKKRGRPRKNTKSEEDGEETTASESLDHTVKKRGRPRKNTKSEEDGEETTASESLDHTVKKRGRPKKNTKSEEDGEETTASESQDLIPNGRERPKGVREDGGEITSSDSVEPYVKRRGRPKKKEDNKARTTSESPEAPIKRKGRPKKTTEKGDNNKETTSKPKKRGPGRPCKIPQQAPRTENPSAQEPQTVAYSHSGRPISGNRMVQLDESEQVKKRGRKRKDEVNAGKEKKENEEEVLKPEDCIVTAKRGTLKYLHQREKYVKALANEVQIDDDFFASKAPVKKNMLENLLFSASPDDSLTIKTPQGKGKKVSSNIITPRTMKLGQWASESPWSEPITPSTGTSPLHPTDKKEALDVIYQHMKGRKRWPQPIRKVLSESSSQSMLDSTSTMRKLEPLELPTLPEIPEEKDGESSDDDYFNSSEVN</sequence>
<evidence type="ECO:0000313" key="2">
    <source>
        <dbReference type="EMBL" id="ROT65099.1"/>
    </source>
</evidence>
<dbReference type="OrthoDB" id="6373479at2759"/>
<dbReference type="InterPro" id="IPR017956">
    <property type="entry name" value="AT_hook_DNA-bd_motif"/>
</dbReference>
<dbReference type="EMBL" id="QCYY01003145">
    <property type="protein sequence ID" value="ROT65099.1"/>
    <property type="molecule type" value="Genomic_DNA"/>
</dbReference>
<feature type="compositionally biased region" description="Basic residues" evidence="1">
    <location>
        <begin position="281"/>
        <end position="290"/>
    </location>
</feature>
<protein>
    <submittedName>
        <fullName evidence="2">Uncharacterized protein</fullName>
    </submittedName>
</protein>
<dbReference type="PRINTS" id="PR00929">
    <property type="entry name" value="ATHOOK"/>
</dbReference>
<feature type="compositionally biased region" description="Polar residues" evidence="1">
    <location>
        <begin position="457"/>
        <end position="473"/>
    </location>
</feature>
<feature type="compositionally biased region" description="Low complexity" evidence="1">
    <location>
        <begin position="658"/>
        <end position="670"/>
    </location>
</feature>
<keyword evidence="3" id="KW-1185">Reference proteome</keyword>
<feature type="compositionally biased region" description="Basic residues" evidence="1">
    <location>
        <begin position="339"/>
        <end position="348"/>
    </location>
</feature>
<feature type="region of interest" description="Disordered" evidence="1">
    <location>
        <begin position="650"/>
        <end position="706"/>
    </location>
</feature>
<feature type="compositionally biased region" description="Basic and acidic residues" evidence="1">
    <location>
        <begin position="87"/>
        <end position="105"/>
    </location>
</feature>
<reference evidence="2 3" key="1">
    <citation type="submission" date="2018-04" db="EMBL/GenBank/DDBJ databases">
        <authorList>
            <person name="Zhang X."/>
            <person name="Yuan J."/>
            <person name="Li F."/>
            <person name="Xiang J."/>
        </authorList>
    </citation>
    <scope>NUCLEOTIDE SEQUENCE [LARGE SCALE GENOMIC DNA]</scope>
    <source>
        <tissue evidence="2">Muscle</tissue>
    </source>
</reference>
<feature type="compositionally biased region" description="Basic and acidic residues" evidence="1">
    <location>
        <begin position="427"/>
        <end position="440"/>
    </location>
</feature>
<accession>A0A3R7SKV2</accession>